<dbReference type="EMBL" id="JBHLTC010000052">
    <property type="protein sequence ID" value="MFC0629353.1"/>
    <property type="molecule type" value="Genomic_DNA"/>
</dbReference>
<dbReference type="RefSeq" id="WP_380057286.1">
    <property type="nucleotide sequence ID" value="NZ_JBHLTC010000052.1"/>
</dbReference>
<protein>
    <submittedName>
        <fullName evidence="2">Family 2B encapsulin nanocompartment shell protein</fullName>
    </submittedName>
</protein>
<dbReference type="NCBIfam" id="NF041163">
    <property type="entry name" value="encap_f2b"/>
    <property type="match status" value="1"/>
</dbReference>
<dbReference type="Gene3D" id="2.60.120.10">
    <property type="entry name" value="Jelly Rolls"/>
    <property type="match status" value="1"/>
</dbReference>
<dbReference type="PANTHER" id="PTHR24567:SF74">
    <property type="entry name" value="HTH-TYPE TRANSCRIPTIONAL REGULATOR ARCR"/>
    <property type="match status" value="1"/>
</dbReference>
<dbReference type="Pfam" id="PF19307">
    <property type="entry name" value="SrpI-like"/>
    <property type="match status" value="1"/>
</dbReference>
<reference evidence="2 3" key="1">
    <citation type="submission" date="2024-09" db="EMBL/GenBank/DDBJ databases">
        <authorList>
            <person name="Sun Q."/>
            <person name="Mori K."/>
        </authorList>
    </citation>
    <scope>NUCLEOTIDE SEQUENCE [LARGE SCALE GENOMIC DNA]</scope>
    <source>
        <strain evidence="2 3">CGMCC 1.15906</strain>
    </source>
</reference>
<proteinExistence type="predicted"/>
<accession>A0ABV6QXI7</accession>
<dbReference type="InterPro" id="IPR000595">
    <property type="entry name" value="cNMP-bd_dom"/>
</dbReference>
<organism evidence="2 3">
    <name type="scientific">Kribbella deserti</name>
    <dbReference type="NCBI Taxonomy" id="1926257"/>
    <lineage>
        <taxon>Bacteria</taxon>
        <taxon>Bacillati</taxon>
        <taxon>Actinomycetota</taxon>
        <taxon>Actinomycetes</taxon>
        <taxon>Propionibacteriales</taxon>
        <taxon>Kribbellaceae</taxon>
        <taxon>Kribbella</taxon>
    </lineage>
</organism>
<dbReference type="InterPro" id="IPR018490">
    <property type="entry name" value="cNMP-bd_dom_sf"/>
</dbReference>
<dbReference type="Proteomes" id="UP001589890">
    <property type="component" value="Unassembled WGS sequence"/>
</dbReference>
<dbReference type="PANTHER" id="PTHR24567">
    <property type="entry name" value="CRP FAMILY TRANSCRIPTIONAL REGULATORY PROTEIN"/>
    <property type="match status" value="1"/>
</dbReference>
<dbReference type="InterPro" id="IPR050397">
    <property type="entry name" value="Env_Response_Regulators"/>
</dbReference>
<name>A0ABV6QXI7_9ACTN</name>
<feature type="domain" description="Cyclic nucleotide-binding" evidence="1">
    <location>
        <begin position="94"/>
        <end position="199"/>
    </location>
</feature>
<dbReference type="Pfam" id="PF00027">
    <property type="entry name" value="cNMP_binding"/>
    <property type="match status" value="1"/>
</dbReference>
<dbReference type="SUPFAM" id="SSF51206">
    <property type="entry name" value="cAMP-binding domain-like"/>
    <property type="match status" value="1"/>
</dbReference>
<dbReference type="InterPro" id="IPR014710">
    <property type="entry name" value="RmlC-like_jellyroll"/>
</dbReference>
<evidence type="ECO:0000313" key="2">
    <source>
        <dbReference type="EMBL" id="MFC0629353.1"/>
    </source>
</evidence>
<gene>
    <name evidence="2" type="ORF">ACFFGN_35130</name>
</gene>
<dbReference type="InterPro" id="IPR049817">
    <property type="entry name" value="Encap_f2b"/>
</dbReference>
<dbReference type="SMART" id="SM00100">
    <property type="entry name" value="cNMP"/>
    <property type="match status" value="1"/>
</dbReference>
<dbReference type="CDD" id="cd00038">
    <property type="entry name" value="CAP_ED"/>
    <property type="match status" value="1"/>
</dbReference>
<sequence length="466" mass="51476">MTAIDSTTDEARSQLSLGTAAARQLATTTKTKPQMQEISPRWLLRVLPWVETQGGAFRVNRRTTYAVGDGRLSFAATGAEVEVIARELSELPPLREFTDEDSLTALAHAFEQREYGPGEVIVEFGSRIDDVILIAHGKVSKTGIGEYGDDTALGVSADGDYLGEQLLLDPPESIWEYTAKATTQCTALVLNRQALTELLERTEPLRAHLDDVRTRPKPPQNKAGEAAIELASGHVGEEDLPGTYVDYEASPREYELSVAQTILRVHSRVSDLYSNPMDQTEQQLRLTIEALRERQESELINNREFGLLHNADFGQRIYTRTGPPTPDDFDELITRRRKSRYLLAHPKAIAAFGRECVRKGIHPETSVVEGQRVHSWRGVPLLPCNKIPISKTNTTSVIVMRTGLDDEGVIGLRQTGLPDEVEPGLNVRFMGMNDKAVISYLVSTYYSAAVLVPDALGVLENVELGG</sequence>
<comment type="caution">
    <text evidence="2">The sequence shown here is derived from an EMBL/GenBank/DDBJ whole genome shotgun (WGS) entry which is preliminary data.</text>
</comment>
<keyword evidence="3" id="KW-1185">Reference proteome</keyword>
<dbReference type="PROSITE" id="PS50042">
    <property type="entry name" value="CNMP_BINDING_3"/>
    <property type="match status" value="1"/>
</dbReference>
<dbReference type="InterPro" id="IPR045641">
    <property type="entry name" value="SrpI-like"/>
</dbReference>
<evidence type="ECO:0000313" key="3">
    <source>
        <dbReference type="Proteomes" id="UP001589890"/>
    </source>
</evidence>
<evidence type="ECO:0000259" key="1">
    <source>
        <dbReference type="PROSITE" id="PS50042"/>
    </source>
</evidence>